<dbReference type="VEuPathDB" id="TriTrypDB:C3747_92g68"/>
<comment type="caution">
    <text evidence="2">The sequence shown here is derived from an EMBL/GenBank/DDBJ whole genome shotgun (WGS) entry which is preliminary data.</text>
</comment>
<dbReference type="Proteomes" id="UP000246078">
    <property type="component" value="Unassembled WGS sequence"/>
</dbReference>
<dbReference type="VEuPathDB" id="TriTrypDB:TcG_03787"/>
<dbReference type="VEuPathDB" id="TriTrypDB:TcCLB.511821.179"/>
<keyword evidence="2" id="KW-0282">Flagellum</keyword>
<organism evidence="2 3">
    <name type="scientific">Trypanosoma cruzi</name>
    <dbReference type="NCBI Taxonomy" id="5693"/>
    <lineage>
        <taxon>Eukaryota</taxon>
        <taxon>Discoba</taxon>
        <taxon>Euglenozoa</taxon>
        <taxon>Kinetoplastea</taxon>
        <taxon>Metakinetoplastina</taxon>
        <taxon>Trypanosomatida</taxon>
        <taxon>Trypanosomatidae</taxon>
        <taxon>Trypanosoma</taxon>
        <taxon>Schizotrypanum</taxon>
    </lineage>
</organism>
<accession>A0A2V2WIU9</accession>
<evidence type="ECO:0000313" key="2">
    <source>
        <dbReference type="EMBL" id="PWV08247.1"/>
    </source>
</evidence>
<evidence type="ECO:0000256" key="1">
    <source>
        <dbReference type="SAM" id="Coils"/>
    </source>
</evidence>
<dbReference type="VEuPathDB" id="TriTrypDB:C4B63_49g71"/>
<proteinExistence type="predicted"/>
<keyword evidence="2" id="KW-0969">Cilium</keyword>
<evidence type="ECO:0000313" key="3">
    <source>
        <dbReference type="Proteomes" id="UP000246078"/>
    </source>
</evidence>
<dbReference type="AlphaFoldDB" id="A0A2V2WIU9"/>
<dbReference type="VEuPathDB" id="TriTrypDB:TcCL_ESM03298"/>
<feature type="coiled-coil region" evidence="1">
    <location>
        <begin position="218"/>
        <end position="305"/>
    </location>
</feature>
<dbReference type="VEuPathDB" id="TriTrypDB:TCDM_02637"/>
<dbReference type="VEuPathDB" id="TriTrypDB:Tc_MARK_161"/>
<sequence>MLEKSEEMVQLLEEARQAECNARSELFNREEALLELQRRRDDDLRELEAVTHAHRNLLHAIRQPREGMTEENAEESFSEAERVQGIERHAVQLESENIALREEMAQRAVAHREAMEGLNNKISKLMEELEAKGMEYTETLGKLEEFVGLLEAARAAEKSALMALEKREQELFELQAAHDEEMRELESAMKGLDGGVLPPQGGAADFPAAEMQANTAVADVDKNAVRTMRQQLERLKREKEALVMELEVKGRQHEDALNVLNRNIGELMGELDSRIRGCQVSATSAKELLHEIALLRSAEEENEEEYNEGD</sequence>
<keyword evidence="2" id="KW-0966">Cell projection</keyword>
<gene>
    <name evidence="2" type="ORF">C3747_92g68</name>
</gene>
<protein>
    <submittedName>
        <fullName evidence="2">Flagellar attachment zone protein 10</fullName>
    </submittedName>
</protein>
<dbReference type="VEuPathDB" id="TriTrypDB:ECC02_005731"/>
<reference evidence="2 3" key="1">
    <citation type="journal article" date="2018" name="Microb. Genom.">
        <title>Expanding an expanded genome: long-read sequencing of Trypanosoma cruzi.</title>
        <authorList>
            <person name="Berna L."/>
            <person name="Rodriguez M."/>
            <person name="Chiribao M.L."/>
            <person name="Parodi-Talice A."/>
            <person name="Pita S."/>
            <person name="Rijo G."/>
            <person name="Alvarez-Valin F."/>
            <person name="Robello C."/>
        </authorList>
    </citation>
    <scope>NUCLEOTIDE SEQUENCE [LARGE SCALE GENOMIC DNA]</scope>
    <source>
        <strain evidence="2 3">TCC</strain>
    </source>
</reference>
<dbReference type="EMBL" id="PRFC01000092">
    <property type="protein sequence ID" value="PWV08247.1"/>
    <property type="molecule type" value="Genomic_DNA"/>
</dbReference>
<feature type="coiled-coil region" evidence="1">
    <location>
        <begin position="83"/>
        <end position="135"/>
    </location>
</feature>
<name>A0A2V2WIU9_TRYCR</name>
<keyword evidence="1" id="KW-0175">Coiled coil</keyword>
<dbReference type="VEuPathDB" id="TriTrypDB:TcBrA4_0094290"/>